<reference evidence="2 3" key="1">
    <citation type="submission" date="2020-07" db="EMBL/GenBank/DDBJ databases">
        <title>Sequencing the genomes of 1000 actinobacteria strains.</title>
        <authorList>
            <person name="Klenk H.-P."/>
        </authorList>
    </citation>
    <scope>NUCLEOTIDE SEQUENCE [LARGE SCALE GENOMIC DNA]</scope>
    <source>
        <strain evidence="2 3">DSM 24552</strain>
    </source>
</reference>
<evidence type="ECO:0008006" key="4">
    <source>
        <dbReference type="Google" id="ProtNLM"/>
    </source>
</evidence>
<feature type="compositionally biased region" description="Acidic residues" evidence="1">
    <location>
        <begin position="87"/>
        <end position="100"/>
    </location>
</feature>
<protein>
    <recommendedName>
        <fullName evidence="4">VWA domain containing CoxE-like protein</fullName>
    </recommendedName>
</protein>
<dbReference type="Pfam" id="PF05762">
    <property type="entry name" value="VWA_CoxE"/>
    <property type="match status" value="1"/>
</dbReference>
<proteinExistence type="predicted"/>
<dbReference type="SUPFAM" id="SSF53300">
    <property type="entry name" value="vWA-like"/>
    <property type="match status" value="1"/>
</dbReference>
<dbReference type="PANTHER" id="PTHR39338:SF5">
    <property type="entry name" value="BLR6139 PROTEIN"/>
    <property type="match status" value="1"/>
</dbReference>
<dbReference type="InterPro" id="IPR036465">
    <property type="entry name" value="vWFA_dom_sf"/>
</dbReference>
<dbReference type="Proteomes" id="UP000544110">
    <property type="component" value="Unassembled WGS sequence"/>
</dbReference>
<organism evidence="2 3">
    <name type="scientific">Nocardioides perillae</name>
    <dbReference type="NCBI Taxonomy" id="1119534"/>
    <lineage>
        <taxon>Bacteria</taxon>
        <taxon>Bacillati</taxon>
        <taxon>Actinomycetota</taxon>
        <taxon>Actinomycetes</taxon>
        <taxon>Propionibacteriales</taxon>
        <taxon>Nocardioidaceae</taxon>
        <taxon>Nocardioides</taxon>
    </lineage>
</organism>
<comment type="caution">
    <text evidence="2">The sequence shown here is derived from an EMBL/GenBank/DDBJ whole genome shotgun (WGS) entry which is preliminary data.</text>
</comment>
<dbReference type="EMBL" id="JACCAC010000001">
    <property type="protein sequence ID" value="NYG54412.1"/>
    <property type="molecule type" value="Genomic_DNA"/>
</dbReference>
<dbReference type="AlphaFoldDB" id="A0A7Y9RQ04"/>
<dbReference type="InterPro" id="IPR008912">
    <property type="entry name" value="Uncharacterised_CoxE"/>
</dbReference>
<gene>
    <name evidence="2" type="ORF">BJ989_000716</name>
</gene>
<evidence type="ECO:0000256" key="1">
    <source>
        <dbReference type="SAM" id="MobiDB-lite"/>
    </source>
</evidence>
<evidence type="ECO:0000313" key="3">
    <source>
        <dbReference type="Proteomes" id="UP000544110"/>
    </source>
</evidence>
<keyword evidence="3" id="KW-1185">Reference proteome</keyword>
<feature type="region of interest" description="Disordered" evidence="1">
    <location>
        <begin position="85"/>
        <end position="124"/>
    </location>
</feature>
<sequence length="488" mass="53407">MPGLLDRHLAFVGALRRAGLPVSLAEDLDALDALGRLPWDDRETVRAAYAATVLKRQAQRPTFDALFDLWWPRLVGDGWRGDPLVADVDDEDAGEADEGAAEAGDGGAGEDEAQAETEGAGPVRDGGAALAALRERLAEALAAGDDAAAQALAAEAVGRFGAMPGRGPGLSSWSAYTALQRVSPAELVERLVQALAAGGWAEDDARRAAVERVARFETEVEGDARRRIAEERGPRHVADVVLRPSIERLDFLSARRSDLEELRREIQPLARRLAVRLTKEQHARRRGPLDFRRTVRASVSTGGVPLTTHHRPKRPHRSELVVLCDVSGSVANFAQFTLLLVFALREQFTKVRAFTFVDQVVEVTEHFRPGADVVDVMTHLAAASAHAARFGRTNYGRAFAAFEEQHADALGPRSALLVLGDARSNHADLRLDVLRRLVDDTRHAWWLNPEHRRHWDTGDSAARAYGALVPMVECRNLTQLGEFVHDLV</sequence>
<dbReference type="PANTHER" id="PTHR39338">
    <property type="entry name" value="BLL5662 PROTEIN-RELATED"/>
    <property type="match status" value="1"/>
</dbReference>
<dbReference type="RefSeq" id="WP_179517035.1">
    <property type="nucleotide sequence ID" value="NZ_JACCAC010000001.1"/>
</dbReference>
<evidence type="ECO:0000313" key="2">
    <source>
        <dbReference type="EMBL" id="NYG54412.1"/>
    </source>
</evidence>
<dbReference type="PIRSF" id="PIRSF010256">
    <property type="entry name" value="CoxE_vWa"/>
    <property type="match status" value="1"/>
</dbReference>
<dbReference type="InterPro" id="IPR011195">
    <property type="entry name" value="UCP010256"/>
</dbReference>
<name>A0A7Y9RQ04_9ACTN</name>
<accession>A0A7Y9RQ04</accession>